<evidence type="ECO:0000256" key="4">
    <source>
        <dbReference type="ARBA" id="ARBA00023002"/>
    </source>
</evidence>
<comment type="similarity">
    <text evidence="5">Belongs to the zinc-containing alcohol dehydrogenase family.</text>
</comment>
<dbReference type="KEGG" id="sphj:BSL82_02020"/>
<dbReference type="RefSeq" id="WP_072595805.1">
    <property type="nucleotide sequence ID" value="NZ_CP018221.1"/>
</dbReference>
<dbReference type="InterPro" id="IPR002328">
    <property type="entry name" value="ADH_Zn_CS"/>
</dbReference>
<evidence type="ECO:0000259" key="6">
    <source>
        <dbReference type="SMART" id="SM00829"/>
    </source>
</evidence>
<dbReference type="InterPro" id="IPR020843">
    <property type="entry name" value="ER"/>
</dbReference>
<name>A0A1L3ZRH9_9SPHN</name>
<dbReference type="FunFam" id="3.40.50.720:FF:000022">
    <property type="entry name" value="Cinnamyl alcohol dehydrogenase"/>
    <property type="match status" value="1"/>
</dbReference>
<dbReference type="STRING" id="1921510.BSL82_02020"/>
<reference evidence="8" key="1">
    <citation type="submission" date="2016-11" db="EMBL/GenBank/DDBJ databases">
        <title>Complete Genome Sequence of alachlor-degrading Sphingomonas sp. strain JJ-A5.</title>
        <authorList>
            <person name="Lee H."/>
            <person name="Ka J.-O."/>
        </authorList>
    </citation>
    <scope>NUCLEOTIDE SEQUENCE [LARGE SCALE GENOMIC DNA]</scope>
    <source>
        <strain evidence="8">JJ-A5</strain>
    </source>
</reference>
<feature type="domain" description="Enoyl reductase (ER)" evidence="6">
    <location>
        <begin position="11"/>
        <end position="344"/>
    </location>
</feature>
<evidence type="ECO:0000256" key="3">
    <source>
        <dbReference type="ARBA" id="ARBA00022833"/>
    </source>
</evidence>
<dbReference type="PROSITE" id="PS00059">
    <property type="entry name" value="ADH_ZINC"/>
    <property type="match status" value="1"/>
</dbReference>
<dbReference type="Gene3D" id="3.90.180.10">
    <property type="entry name" value="Medium-chain alcohol dehydrogenases, catalytic domain"/>
    <property type="match status" value="1"/>
</dbReference>
<dbReference type="CDD" id="cd05283">
    <property type="entry name" value="CAD1"/>
    <property type="match status" value="1"/>
</dbReference>
<gene>
    <name evidence="7" type="ORF">BSL82_02020</name>
</gene>
<dbReference type="InterPro" id="IPR013149">
    <property type="entry name" value="ADH-like_C"/>
</dbReference>
<keyword evidence="2 5" id="KW-0479">Metal-binding</keyword>
<accession>A0A1L3ZRH9</accession>
<dbReference type="Gene3D" id="3.40.50.720">
    <property type="entry name" value="NAD(P)-binding Rossmann-like Domain"/>
    <property type="match status" value="1"/>
</dbReference>
<evidence type="ECO:0000256" key="1">
    <source>
        <dbReference type="ARBA" id="ARBA00001947"/>
    </source>
</evidence>
<dbReference type="SUPFAM" id="SSF50129">
    <property type="entry name" value="GroES-like"/>
    <property type="match status" value="1"/>
</dbReference>
<dbReference type="InterPro" id="IPR013154">
    <property type="entry name" value="ADH-like_N"/>
</dbReference>
<dbReference type="InterPro" id="IPR011032">
    <property type="entry name" value="GroES-like_sf"/>
</dbReference>
<dbReference type="GO" id="GO:0008270">
    <property type="term" value="F:zinc ion binding"/>
    <property type="evidence" value="ECO:0007669"/>
    <property type="project" value="InterPro"/>
</dbReference>
<organism evidence="7 8">
    <name type="scientific">Tardibacter chloracetimidivorans</name>
    <dbReference type="NCBI Taxonomy" id="1921510"/>
    <lineage>
        <taxon>Bacteria</taxon>
        <taxon>Pseudomonadati</taxon>
        <taxon>Pseudomonadota</taxon>
        <taxon>Alphaproteobacteria</taxon>
        <taxon>Sphingomonadales</taxon>
        <taxon>Sphingomonadaceae</taxon>
        <taxon>Tardibacter</taxon>
    </lineage>
</organism>
<evidence type="ECO:0000313" key="7">
    <source>
        <dbReference type="EMBL" id="API58229.1"/>
    </source>
</evidence>
<evidence type="ECO:0000256" key="2">
    <source>
        <dbReference type="ARBA" id="ARBA00022723"/>
    </source>
</evidence>
<evidence type="ECO:0000313" key="8">
    <source>
        <dbReference type="Proteomes" id="UP000182063"/>
    </source>
</evidence>
<dbReference type="InterPro" id="IPR047109">
    <property type="entry name" value="CAD-like"/>
</dbReference>
<dbReference type="Pfam" id="PF00107">
    <property type="entry name" value="ADH_zinc_N"/>
    <property type="match status" value="1"/>
</dbReference>
<proteinExistence type="inferred from homology"/>
<keyword evidence="3 5" id="KW-0862">Zinc</keyword>
<dbReference type="InterPro" id="IPR036291">
    <property type="entry name" value="NAD(P)-bd_dom_sf"/>
</dbReference>
<dbReference type="EMBL" id="CP018221">
    <property type="protein sequence ID" value="API58229.1"/>
    <property type="molecule type" value="Genomic_DNA"/>
</dbReference>
<comment type="cofactor">
    <cofactor evidence="1 5">
        <name>Zn(2+)</name>
        <dbReference type="ChEBI" id="CHEBI:29105"/>
    </cofactor>
</comment>
<dbReference type="Pfam" id="PF08240">
    <property type="entry name" value="ADH_N"/>
    <property type="match status" value="1"/>
</dbReference>
<keyword evidence="8" id="KW-1185">Reference proteome</keyword>
<keyword evidence="4" id="KW-0560">Oxidoreductase</keyword>
<evidence type="ECO:0000256" key="5">
    <source>
        <dbReference type="RuleBase" id="RU361277"/>
    </source>
</evidence>
<dbReference type="Proteomes" id="UP000182063">
    <property type="component" value="Chromosome"/>
</dbReference>
<dbReference type="AlphaFoldDB" id="A0A1L3ZRH9"/>
<dbReference type="SUPFAM" id="SSF51735">
    <property type="entry name" value="NAD(P)-binding Rossmann-fold domains"/>
    <property type="match status" value="1"/>
</dbReference>
<dbReference type="GO" id="GO:0008106">
    <property type="term" value="F:alcohol dehydrogenase (NADP+) activity"/>
    <property type="evidence" value="ECO:0007669"/>
    <property type="project" value="UniProtKB-ARBA"/>
</dbReference>
<dbReference type="OrthoDB" id="9806940at2"/>
<dbReference type="SMART" id="SM00829">
    <property type="entry name" value="PKS_ER"/>
    <property type="match status" value="1"/>
</dbReference>
<protein>
    <recommendedName>
        <fullName evidence="6">Enoyl reductase (ER) domain-containing protein</fullName>
    </recommendedName>
</protein>
<sequence length="352" mass="37678">MTTANAWAAHSAQSPFAHFSFQRRALEPQDVRIDILYCGICHSDVHFARGEWGDPRYPCVPGHEIVGRVSAVGESVTRFQPGDLVGVGCMVDSCGHCPSCGEGLEQYCENGLTGTYMGVEAQTGLPTYGGYSDHIVVRENFVLRINHKPEDLPAVAPLLCAGITMWSPLRHWHAGPGKKVGIVGIGGLGHMGLKLAHALGAHVAAFTRSEGKAGEARKLGADEVILSSDEARMAEHRSSFDLIVSTVSAPQDLDLYSRLLKRDGTLVLVGAGPERHVAPAAGTLIGRRRSIAGSAIGGIAETQEMLDFCAEHGITADIELIPVQQVDDAYTRMLASDVKYRFVIDNASLPTT</sequence>
<dbReference type="PANTHER" id="PTHR42683">
    <property type="entry name" value="ALDEHYDE REDUCTASE"/>
    <property type="match status" value="1"/>
</dbReference>